<dbReference type="Proteomes" id="UP000269998">
    <property type="component" value="Chromosome"/>
</dbReference>
<feature type="compositionally biased region" description="Polar residues" evidence="1">
    <location>
        <begin position="20"/>
        <end position="30"/>
    </location>
</feature>
<dbReference type="AlphaFoldDB" id="A0A3S4FQU3"/>
<keyword evidence="3" id="KW-1185">Reference proteome</keyword>
<feature type="region of interest" description="Disordered" evidence="1">
    <location>
        <begin position="1"/>
        <end position="45"/>
    </location>
</feature>
<protein>
    <submittedName>
        <fullName evidence="2">Uncharacterized protein</fullName>
    </submittedName>
</protein>
<dbReference type="RefSeq" id="WP_158018372.1">
    <property type="nucleotide sequence ID" value="NZ_CBCSKE010000008.1"/>
</dbReference>
<reference evidence="3" key="1">
    <citation type="submission" date="2018-02" db="EMBL/GenBank/DDBJ databases">
        <authorList>
            <person name="Seth-Smith MB H."/>
            <person name="Seth-Smith H."/>
        </authorList>
    </citation>
    <scope>NUCLEOTIDE SEQUENCE [LARGE SCALE GENOMIC DNA]</scope>
</reference>
<evidence type="ECO:0000256" key="1">
    <source>
        <dbReference type="SAM" id="MobiDB-lite"/>
    </source>
</evidence>
<dbReference type="OrthoDB" id="9789995at2"/>
<dbReference type="EMBL" id="LR130759">
    <property type="protein sequence ID" value="VDM90739.1"/>
    <property type="molecule type" value="Genomic_DNA"/>
</dbReference>
<evidence type="ECO:0000313" key="3">
    <source>
        <dbReference type="Proteomes" id="UP000269998"/>
    </source>
</evidence>
<proteinExistence type="predicted"/>
<gene>
    <name evidence="2" type="ORF">MB901379_04348</name>
</gene>
<name>A0A3S4FQU3_9MYCO</name>
<evidence type="ECO:0000313" key="2">
    <source>
        <dbReference type="EMBL" id="VDM90739.1"/>
    </source>
</evidence>
<sequence length="165" mass="17753">MATKVAIKTGKNERPADPTAVSNRQGSQVTECAPRTAPTTGASHSAGAELPELALFEVNRPVRVTIPAELMSLCAEDPESTTVSVSKVEVSFTAITHTIGVKSFWHFVASFPLRRAFSEQLAMELHDAIVARIPAEAMDDVRVRVTKYTRGSLIMVVDYPAVDGG</sequence>
<organism evidence="2 3">
    <name type="scientific">Mycobacterium basiliense</name>
    <dbReference type="NCBI Taxonomy" id="2094119"/>
    <lineage>
        <taxon>Bacteria</taxon>
        <taxon>Bacillati</taxon>
        <taxon>Actinomycetota</taxon>
        <taxon>Actinomycetes</taxon>
        <taxon>Mycobacteriales</taxon>
        <taxon>Mycobacteriaceae</taxon>
        <taxon>Mycobacterium</taxon>
    </lineage>
</organism>
<accession>A0A3S4FQU3</accession>
<dbReference type="KEGG" id="mbai:MB901379_04348"/>